<dbReference type="Gene3D" id="3.30.70.1440">
    <property type="entry name" value="Multidrug efflux transporter AcrB pore domain"/>
    <property type="match status" value="1"/>
</dbReference>
<dbReference type="PANTHER" id="PTHR32063">
    <property type="match status" value="1"/>
</dbReference>
<sequence>MSLPDFALRRPVFATVMNLLIVLIGAVAVTRLPVRELPSVEAAEVTVRVDYTGAAPDVVDNQLASVIEGSLAGVSGVTAMQTNSDRGGMRTRLTFDTSRDIDAAANDVRAAVDRVLNDLPDGAGTPRVEKNDDEGDPVIRISMSSPSMTPLELSDYASRFITDRLARLPGVANASIFGERAPSMRIWLDQSRMAAYGITTGDIISALQANNVELPAGQIETGARQLQVLAQTRFTSAAVFGQVVLRDEGGRPLRLSDVARIEEGAEETDTIYRANGVIALGLGVQPQAQSNTVAISTAVREELDRIRPTLPDGMQMRITTDEAVFIESSISQVIKVFAEAVVLVTAVIFLFLGSFRLSLVPVVTIPISALGSLLVMLFLGFSINILTLFALILAIGLVVDDAIVVLENIQRHRAMGASRAEAARRGAGQVSFAVIATTAVLIAVFLPVSFMEGELGQLFAEFGIVMAVAVAVSGFVALTLSPVLAARVMPREDRPNLLTRSVNRVIGCLERGYDRVLSHLIAHPVAILALTVFTVAGAVSVYQALPRQLTPDEDRGGFRIVLNSPQGSNLDYTDAATRRVEAMLDELRAEGVVDNATSIVGIWGDTRRSLIFVTLVPWDDREVGVDNVIADLRPRLDALTEVSSSIRPSGGLGLGGGSGSISWSIGGPDLERAALWAEDVAARLADAPGLSGIEVDYAANQPGASLSIDRTRAQDLGLDSETVAQTLQVLFASRTVGEYSSDGRQYPVILQAAAEDRDSVQDMLSVMIRNTRGDLIPLSAFAEIQTGATVPEINRYDRLISVETEADLVEGTDLARAIATVEAAATDLPAGALLVWRGQAADYQDNQGGVATVFAMALMIVFLVLAAQFESFRTPLTIMLTVPLGLAGAVATLWLTGASVNIFSQVGMILLIGIMAKNGILIVEFANQLREEGRDLVSAAREGAVTRLRPVLMTTIATVLGAVPLATASGAGAESRRAIGAVIVGGLSLAFILTLLLTPVIYVLIERIGRRGDAVDAASDPQPSGPQPAAAHPAE</sequence>
<evidence type="ECO:0000313" key="3">
    <source>
        <dbReference type="EMBL" id="TGN67710.1"/>
    </source>
</evidence>
<accession>A0A4Z1CR80</accession>
<name>A0A4Z1CR80_9RHOB</name>
<feature type="region of interest" description="Disordered" evidence="1">
    <location>
        <begin position="1015"/>
        <end position="1035"/>
    </location>
</feature>
<keyword evidence="2" id="KW-0472">Membrane</keyword>
<feature type="transmembrane region" description="Helical" evidence="2">
    <location>
        <begin position="385"/>
        <end position="406"/>
    </location>
</feature>
<keyword evidence="2" id="KW-1133">Transmembrane helix</keyword>
<reference evidence="3 4" key="1">
    <citation type="submission" date="2019-03" db="EMBL/GenBank/DDBJ databases">
        <authorList>
            <person name="Li J."/>
        </authorList>
    </citation>
    <scope>NUCLEOTIDE SEQUENCE [LARGE SCALE GENOMIC DNA]</scope>
    <source>
        <strain evidence="3 4">3058</strain>
    </source>
</reference>
<dbReference type="Gene3D" id="3.30.70.1430">
    <property type="entry name" value="Multidrug efflux transporter AcrB pore domain"/>
    <property type="match status" value="2"/>
</dbReference>
<dbReference type="GO" id="GO:0005886">
    <property type="term" value="C:plasma membrane"/>
    <property type="evidence" value="ECO:0007669"/>
    <property type="project" value="TreeGrafter"/>
</dbReference>
<feature type="transmembrane region" description="Helical" evidence="2">
    <location>
        <begin position="333"/>
        <end position="352"/>
    </location>
</feature>
<dbReference type="GO" id="GO:0042910">
    <property type="term" value="F:xenobiotic transmembrane transporter activity"/>
    <property type="evidence" value="ECO:0007669"/>
    <property type="project" value="TreeGrafter"/>
</dbReference>
<dbReference type="Proteomes" id="UP000297972">
    <property type="component" value="Unassembled WGS sequence"/>
</dbReference>
<dbReference type="EMBL" id="SRPG01000023">
    <property type="protein sequence ID" value="TGN67710.1"/>
    <property type="molecule type" value="Genomic_DNA"/>
</dbReference>
<dbReference type="SUPFAM" id="SSF82714">
    <property type="entry name" value="Multidrug efflux transporter AcrB TolC docking domain, DN and DC subdomains"/>
    <property type="match status" value="2"/>
</dbReference>
<dbReference type="Gene3D" id="3.30.70.1320">
    <property type="entry name" value="Multidrug efflux transporter AcrB pore domain like"/>
    <property type="match status" value="1"/>
</dbReference>
<dbReference type="InterPro" id="IPR027463">
    <property type="entry name" value="AcrB_DN_DC_subdom"/>
</dbReference>
<evidence type="ECO:0000256" key="1">
    <source>
        <dbReference type="SAM" id="MobiDB-lite"/>
    </source>
</evidence>
<dbReference type="RefSeq" id="WP_135816492.1">
    <property type="nucleotide sequence ID" value="NZ_SRPG01000023.1"/>
</dbReference>
<dbReference type="SUPFAM" id="SSF82866">
    <property type="entry name" value="Multidrug efflux transporter AcrB transmembrane domain"/>
    <property type="match status" value="2"/>
</dbReference>
<feature type="transmembrane region" description="Helical" evidence="2">
    <location>
        <begin position="849"/>
        <end position="869"/>
    </location>
</feature>
<dbReference type="SUPFAM" id="SSF82693">
    <property type="entry name" value="Multidrug efflux transporter AcrB pore domain, PN1, PN2, PC1 and PC2 subdomains"/>
    <property type="match status" value="3"/>
</dbReference>
<dbReference type="InterPro" id="IPR001036">
    <property type="entry name" value="Acrflvin-R"/>
</dbReference>
<dbReference type="AlphaFoldDB" id="A0A4Z1CR80"/>
<evidence type="ECO:0000313" key="4">
    <source>
        <dbReference type="Proteomes" id="UP000297972"/>
    </source>
</evidence>
<feature type="transmembrane region" description="Helical" evidence="2">
    <location>
        <begin position="359"/>
        <end position="379"/>
    </location>
</feature>
<feature type="transmembrane region" description="Helical" evidence="2">
    <location>
        <begin position="978"/>
        <end position="1005"/>
    </location>
</feature>
<protein>
    <submittedName>
        <fullName evidence="3">Efflux RND transporter permease subunit</fullName>
    </submittedName>
</protein>
<dbReference type="Gene3D" id="3.30.2090.10">
    <property type="entry name" value="Multidrug efflux transporter AcrB TolC docking domain, DN and DC subdomains"/>
    <property type="match status" value="2"/>
</dbReference>
<feature type="transmembrane region" description="Helical" evidence="2">
    <location>
        <begin position="462"/>
        <end position="485"/>
    </location>
</feature>
<dbReference type="Gene3D" id="1.20.1640.10">
    <property type="entry name" value="Multidrug efflux transporter AcrB transmembrane domain"/>
    <property type="match status" value="2"/>
</dbReference>
<feature type="transmembrane region" description="Helical" evidence="2">
    <location>
        <begin position="520"/>
        <end position="545"/>
    </location>
</feature>
<dbReference type="PRINTS" id="PR00702">
    <property type="entry name" value="ACRIFLAVINRP"/>
</dbReference>
<keyword evidence="4" id="KW-1185">Reference proteome</keyword>
<comment type="caution">
    <text evidence="3">The sequence shown here is derived from an EMBL/GenBank/DDBJ whole genome shotgun (WGS) entry which is preliminary data.</text>
</comment>
<feature type="transmembrane region" description="Helical" evidence="2">
    <location>
        <begin position="12"/>
        <end position="32"/>
    </location>
</feature>
<feature type="transmembrane region" description="Helical" evidence="2">
    <location>
        <begin position="948"/>
        <end position="966"/>
    </location>
</feature>
<organism evidence="3 4">
    <name type="scientific">Paracoccus liaowanqingii</name>
    <dbReference type="NCBI Taxonomy" id="2560053"/>
    <lineage>
        <taxon>Bacteria</taxon>
        <taxon>Pseudomonadati</taxon>
        <taxon>Pseudomonadota</taxon>
        <taxon>Alphaproteobacteria</taxon>
        <taxon>Rhodobacterales</taxon>
        <taxon>Paracoccaceae</taxon>
        <taxon>Paracoccus</taxon>
    </lineage>
</organism>
<feature type="transmembrane region" description="Helical" evidence="2">
    <location>
        <begin position="876"/>
        <end position="896"/>
    </location>
</feature>
<keyword evidence="2" id="KW-0812">Transmembrane</keyword>
<gene>
    <name evidence="3" type="ORF">E4L95_03965</name>
</gene>
<feature type="transmembrane region" description="Helical" evidence="2">
    <location>
        <begin position="427"/>
        <end position="450"/>
    </location>
</feature>
<proteinExistence type="predicted"/>
<feature type="transmembrane region" description="Helical" evidence="2">
    <location>
        <begin position="902"/>
        <end position="927"/>
    </location>
</feature>
<dbReference type="PANTHER" id="PTHR32063:SF14">
    <property type="entry name" value="BLL4319 PROTEIN"/>
    <property type="match status" value="1"/>
</dbReference>
<dbReference type="OrthoDB" id="9807350at2"/>
<evidence type="ECO:0000256" key="2">
    <source>
        <dbReference type="SAM" id="Phobius"/>
    </source>
</evidence>
<dbReference type="Pfam" id="PF00873">
    <property type="entry name" value="ACR_tran"/>
    <property type="match status" value="1"/>
</dbReference>